<evidence type="ECO:0000256" key="1">
    <source>
        <dbReference type="SAM" id="MobiDB-lite"/>
    </source>
</evidence>
<protein>
    <submittedName>
        <fullName evidence="2">Uncharacterized protein</fullName>
    </submittedName>
</protein>
<dbReference type="EMBL" id="JH659360">
    <property type="protein sequence ID" value="EXK26455.1"/>
    <property type="molecule type" value="Genomic_DNA"/>
</dbReference>
<reference evidence="2" key="1">
    <citation type="submission" date="2012-04" db="EMBL/GenBank/DDBJ databases">
        <title>The Genome Sequence of Fusarium oxysporum melonis.</title>
        <authorList>
            <consortium name="The Broad Institute Genome Sequencing Platform"/>
            <person name="Ma L.-J."/>
            <person name="Gale L.R."/>
            <person name="Schwartz D.C."/>
            <person name="Zhou S."/>
            <person name="Corby-Kistler H."/>
            <person name="Young S.K."/>
            <person name="Zeng Q."/>
            <person name="Gargeya S."/>
            <person name="Fitzgerald M."/>
            <person name="Haas B."/>
            <person name="Abouelleil A."/>
            <person name="Alvarado L."/>
            <person name="Arachchi H.M."/>
            <person name="Berlin A."/>
            <person name="Brown A."/>
            <person name="Chapman S.B."/>
            <person name="Chen Z."/>
            <person name="Dunbar C."/>
            <person name="Freedman E."/>
            <person name="Gearin G."/>
            <person name="Goldberg J."/>
            <person name="Griggs A."/>
            <person name="Gujja S."/>
            <person name="Heiman D."/>
            <person name="Howarth C."/>
            <person name="Larson L."/>
            <person name="Lui A."/>
            <person name="MacDonald P.J.P."/>
            <person name="Montmayeur A."/>
            <person name="Murphy C."/>
            <person name="Neiman D."/>
            <person name="Pearson M."/>
            <person name="Priest M."/>
            <person name="Roberts A."/>
            <person name="Saif S."/>
            <person name="Shea T."/>
            <person name="Shenoy N."/>
            <person name="Sisk P."/>
            <person name="Stolte C."/>
            <person name="Sykes S."/>
            <person name="Wortman J."/>
            <person name="Nusbaum C."/>
            <person name="Birren B."/>
        </authorList>
    </citation>
    <scope>NUCLEOTIDE SEQUENCE</scope>
    <source>
        <strain evidence="2">26406</strain>
    </source>
</reference>
<name>W9Z4Z9_FUSOX</name>
<dbReference type="VEuPathDB" id="FungiDB:FOMG_16927"/>
<proteinExistence type="predicted"/>
<dbReference type="AlphaFoldDB" id="W9Z4Z9"/>
<feature type="compositionally biased region" description="Basic and acidic residues" evidence="1">
    <location>
        <begin position="37"/>
        <end position="47"/>
    </location>
</feature>
<dbReference type="OrthoDB" id="5104844at2759"/>
<dbReference type="HOGENOM" id="CLU_172690_0_0_1"/>
<feature type="compositionally biased region" description="Polar residues" evidence="1">
    <location>
        <begin position="26"/>
        <end position="36"/>
    </location>
</feature>
<organism evidence="2">
    <name type="scientific">Fusarium oxysporum f. sp. melonis 26406</name>
    <dbReference type="NCBI Taxonomy" id="1089452"/>
    <lineage>
        <taxon>Eukaryota</taxon>
        <taxon>Fungi</taxon>
        <taxon>Dikarya</taxon>
        <taxon>Ascomycota</taxon>
        <taxon>Pezizomycotina</taxon>
        <taxon>Sordariomycetes</taxon>
        <taxon>Hypocreomycetidae</taxon>
        <taxon>Hypocreales</taxon>
        <taxon>Nectriaceae</taxon>
        <taxon>Fusarium</taxon>
        <taxon>Fusarium oxysporum species complex</taxon>
    </lineage>
</organism>
<accession>W9Z4Z9</accession>
<sequence>MAKLMAKIYQMQGTINNLRARINKQPAANTQGTNTGRDIREALKPPKPEPFTGKAADVIPFLTRIKAYFCLFPNRLNTPTKKHKSYAAYSAKFRQLASKTK</sequence>
<reference evidence="2" key="2">
    <citation type="submission" date="2012-05" db="EMBL/GenBank/DDBJ databases">
        <title>Annotation of the Genome Sequence of Fusarium oxysporum f. sp. melonis 26406.</title>
        <authorList>
            <consortium name="The Broad Institute Genomics Platform"/>
            <person name="Ma L.-J."/>
            <person name="Corby-Kistler H."/>
            <person name="Broz K."/>
            <person name="Gale L.R."/>
            <person name="Jonkers W."/>
            <person name="O'Donnell K."/>
            <person name="Ploetz R."/>
            <person name="Steinberg C."/>
            <person name="Schwartz D.C."/>
            <person name="VanEtten H."/>
            <person name="Zhou S."/>
            <person name="Young S.K."/>
            <person name="Zeng Q."/>
            <person name="Gargeya S."/>
            <person name="Fitzgerald M."/>
            <person name="Abouelleil A."/>
            <person name="Alvarado L."/>
            <person name="Chapman S.B."/>
            <person name="Gainer-Dewar J."/>
            <person name="Goldberg J."/>
            <person name="Griggs A."/>
            <person name="Gujja S."/>
            <person name="Hansen M."/>
            <person name="Howarth C."/>
            <person name="Imamovic A."/>
            <person name="Ireland A."/>
            <person name="Larimer J."/>
            <person name="McCowan C."/>
            <person name="Murphy C."/>
            <person name="Pearson M."/>
            <person name="Poon T.W."/>
            <person name="Priest M."/>
            <person name="Roberts A."/>
            <person name="Saif S."/>
            <person name="Shea T."/>
            <person name="Sykes S."/>
            <person name="Wortman J."/>
            <person name="Nusbaum C."/>
            <person name="Birren B."/>
        </authorList>
    </citation>
    <scope>NUCLEOTIDE SEQUENCE</scope>
    <source>
        <strain evidence="2">26406</strain>
    </source>
</reference>
<evidence type="ECO:0000313" key="2">
    <source>
        <dbReference type="EMBL" id="EXK26455.1"/>
    </source>
</evidence>
<dbReference type="Proteomes" id="UP000030703">
    <property type="component" value="Unassembled WGS sequence"/>
</dbReference>
<feature type="region of interest" description="Disordered" evidence="1">
    <location>
        <begin position="23"/>
        <end position="50"/>
    </location>
</feature>
<gene>
    <name evidence="2" type="ORF">FOMG_16927</name>
</gene>